<feature type="compositionally biased region" description="Polar residues" evidence="10">
    <location>
        <begin position="229"/>
        <end position="244"/>
    </location>
</feature>
<dbReference type="OrthoDB" id="6088208at2759"/>
<evidence type="ECO:0000256" key="9">
    <source>
        <dbReference type="RuleBase" id="RU362142"/>
    </source>
</evidence>
<dbReference type="GO" id="GO:0048309">
    <property type="term" value="P:endoplasmic reticulum inheritance"/>
    <property type="evidence" value="ECO:0007669"/>
    <property type="project" value="InterPro"/>
</dbReference>
<proteinExistence type="inferred from homology"/>
<evidence type="ECO:0000313" key="12">
    <source>
        <dbReference type="EMBL" id="PLW41239.1"/>
    </source>
</evidence>
<feature type="compositionally biased region" description="Low complexity" evidence="10">
    <location>
        <begin position="208"/>
        <end position="223"/>
    </location>
</feature>
<dbReference type="PANTHER" id="PTHR23159">
    <property type="entry name" value="CENTROSOMAL PROTEIN 2"/>
    <property type="match status" value="1"/>
</dbReference>
<evidence type="ECO:0000256" key="6">
    <source>
        <dbReference type="ARBA" id="ARBA00023054"/>
    </source>
</evidence>
<feature type="compositionally biased region" description="Polar residues" evidence="10">
    <location>
        <begin position="22"/>
        <end position="51"/>
    </location>
</feature>
<reference evidence="12 13" key="1">
    <citation type="submission" date="2017-11" db="EMBL/GenBank/DDBJ databases">
        <title>De novo assembly and phasing of dikaryotic genomes from two isolates of Puccinia coronata f. sp. avenae, the causal agent of oat crown rust.</title>
        <authorList>
            <person name="Miller M.E."/>
            <person name="Zhang Y."/>
            <person name="Omidvar V."/>
            <person name="Sperschneider J."/>
            <person name="Schwessinger B."/>
            <person name="Raley C."/>
            <person name="Palmer J.M."/>
            <person name="Garnica D."/>
            <person name="Upadhyaya N."/>
            <person name="Rathjen J."/>
            <person name="Taylor J.M."/>
            <person name="Park R.F."/>
            <person name="Dodds P.N."/>
            <person name="Hirsch C.D."/>
            <person name="Kianian S.F."/>
            <person name="Figueroa M."/>
        </authorList>
    </citation>
    <scope>NUCLEOTIDE SEQUENCE [LARGE SCALE GENOMIC DNA]</scope>
    <source>
        <strain evidence="12">12NC29</strain>
    </source>
</reference>
<feature type="compositionally biased region" description="Low complexity" evidence="10">
    <location>
        <begin position="131"/>
        <end position="143"/>
    </location>
</feature>
<dbReference type="PANTHER" id="PTHR23159:SF60">
    <property type="entry name" value="SPINDLE ASSEMBLY ABNORMAL PROTEIN 4"/>
    <property type="match status" value="1"/>
</dbReference>
<feature type="coiled-coil region" evidence="9">
    <location>
        <begin position="299"/>
        <end position="382"/>
    </location>
</feature>
<evidence type="ECO:0000256" key="5">
    <source>
        <dbReference type="ARBA" id="ARBA00022884"/>
    </source>
</evidence>
<organism evidence="12 13">
    <name type="scientific">Puccinia coronata f. sp. avenae</name>
    <dbReference type="NCBI Taxonomy" id="200324"/>
    <lineage>
        <taxon>Eukaryota</taxon>
        <taxon>Fungi</taxon>
        <taxon>Dikarya</taxon>
        <taxon>Basidiomycota</taxon>
        <taxon>Pucciniomycotina</taxon>
        <taxon>Pucciniomycetes</taxon>
        <taxon>Pucciniales</taxon>
        <taxon>Pucciniaceae</taxon>
        <taxon>Puccinia</taxon>
    </lineage>
</organism>
<evidence type="ECO:0000256" key="8">
    <source>
        <dbReference type="ARBA" id="ARBA00024975"/>
    </source>
</evidence>
<keyword evidence="5 9" id="KW-0694">RNA-binding</keyword>
<feature type="compositionally biased region" description="Acidic residues" evidence="10">
    <location>
        <begin position="193"/>
        <end position="204"/>
    </location>
</feature>
<evidence type="ECO:0000256" key="7">
    <source>
        <dbReference type="ARBA" id="ARBA00023136"/>
    </source>
</evidence>
<keyword evidence="13" id="KW-1185">Reference proteome</keyword>
<feature type="region of interest" description="Disordered" evidence="10">
    <location>
        <begin position="17"/>
        <end position="164"/>
    </location>
</feature>
<name>A0A2N5UU04_9BASI</name>
<accession>A0A2N5UU04</accession>
<evidence type="ECO:0000256" key="4">
    <source>
        <dbReference type="ARBA" id="ARBA00022824"/>
    </source>
</evidence>
<feature type="coiled-coil region" evidence="9">
    <location>
        <begin position="412"/>
        <end position="439"/>
    </location>
</feature>
<comment type="subcellular location">
    <subcellularLocation>
        <location evidence="9">Endoplasmic reticulum membrane</location>
        <topology evidence="9">Peripheral membrane protein</topology>
    </subcellularLocation>
</comment>
<dbReference type="EMBL" id="PGCJ01000171">
    <property type="protein sequence ID" value="PLW41239.1"/>
    <property type="molecule type" value="Genomic_DNA"/>
</dbReference>
<dbReference type="AlphaFoldDB" id="A0A2N5UU04"/>
<evidence type="ECO:0000256" key="1">
    <source>
        <dbReference type="ARBA" id="ARBA00008123"/>
    </source>
</evidence>
<comment type="caution">
    <text evidence="12">The sequence shown here is derived from an EMBL/GenBank/DDBJ whole genome shotgun (WGS) entry which is preliminary data.</text>
</comment>
<feature type="compositionally biased region" description="Low complexity" evidence="10">
    <location>
        <begin position="58"/>
        <end position="75"/>
    </location>
</feature>
<protein>
    <recommendedName>
        <fullName evidence="2 9">SWI5-dependent HO expression protein 3</fullName>
    </recommendedName>
</protein>
<keyword evidence="7 9" id="KW-0472">Membrane</keyword>
<evidence type="ECO:0000256" key="10">
    <source>
        <dbReference type="SAM" id="MobiDB-lite"/>
    </source>
</evidence>
<dbReference type="EMBL" id="PGCJ01000848">
    <property type="protein sequence ID" value="PLW17519.1"/>
    <property type="molecule type" value="Genomic_DNA"/>
</dbReference>
<feature type="compositionally biased region" description="Low complexity" evidence="10">
    <location>
        <begin position="86"/>
        <end position="101"/>
    </location>
</feature>
<dbReference type="STRING" id="200324.A0A2N5UU04"/>
<gene>
    <name evidence="9" type="primary">SHE3</name>
    <name evidence="12" type="ORF">PCANC_06811</name>
    <name evidence="11" type="ORF">PCANC_08019</name>
</gene>
<keyword evidence="9" id="KW-0509">mRNA transport</keyword>
<sequence length="535" mass="58836">MLKEQLAKLQSELRIVRGQVTAVDSQPASRSKTPPSKSHSPCRTPTASSSPKNRKKSISVSRTRSSRKSSSSVSSEPTDGLSIRFISGPGIPSSRSSHPSPLNMDDNNTLPITDSGYIKDSAGVWVPLNSPPAIINSPSSNPSSHRDFTRLKPQSPADPSRGLSRIPISAVALGRVLAGDPHVSDHQPHPLDILEEPEPVEEASENIPPTSVNSSSTSASSPPIDEINGTPNSEPSGSQPSAVSRQPRGNPFFSSGGGRDRGAMIHQHTTGLDRTTNGGNTGKVITTLQSDLLYARTALDQSKSQLRLSQRAVESLNRQTEDLKESMSRLRLENEGLSKMLSRKERTVSELMDRLKRSEAELSTLKQEKKELDVNFKKISKETDEIVKDSVRRRDRAETQYEAVRSGVKSLSEGWKRDVTTLKQDISRLEEKHRKEMDDSRLKYNTLAKLHASRSGALSRIETDLNNLQSSKEGFIAKYTSELSVLKAHLEEEEKKSCEGLQLAKEVSDECARFKRLLRTHSDSPSSRSPNGMPR</sequence>
<comment type="function">
    <text evidence="8">RNA-binding protein that binds specific mRNAs including the ASH1 mRNA, coding for a repressor of the HO endonuclease. Part of the mRNA localization machinery that restricts accumulation of certain proteins to the bud and in the daughter cell. Required for the delivery of cortical endoplasmic reticulum into the emerging bud.</text>
</comment>
<feature type="region of interest" description="Disordered" evidence="10">
    <location>
        <begin position="179"/>
        <end position="264"/>
    </location>
</feature>
<dbReference type="GO" id="GO:0003723">
    <property type="term" value="F:RNA binding"/>
    <property type="evidence" value="ECO:0007669"/>
    <property type="project" value="UniProtKB-KW"/>
</dbReference>
<dbReference type="GO" id="GO:0051028">
    <property type="term" value="P:mRNA transport"/>
    <property type="evidence" value="ECO:0007669"/>
    <property type="project" value="UniProtKB-UniRule"/>
</dbReference>
<keyword evidence="3 9" id="KW-0813">Transport</keyword>
<evidence type="ECO:0000313" key="11">
    <source>
        <dbReference type="EMBL" id="PLW17519.1"/>
    </source>
</evidence>
<keyword evidence="4 9" id="KW-0256">Endoplasmic reticulum</keyword>
<dbReference type="Pfam" id="PF17078">
    <property type="entry name" value="SHE3"/>
    <property type="match status" value="1"/>
</dbReference>
<keyword evidence="6 9" id="KW-0175">Coiled coil</keyword>
<dbReference type="Proteomes" id="UP000235388">
    <property type="component" value="Unassembled WGS sequence"/>
</dbReference>
<evidence type="ECO:0000256" key="3">
    <source>
        <dbReference type="ARBA" id="ARBA00022448"/>
    </source>
</evidence>
<comment type="similarity">
    <text evidence="1 9">Belongs to the SHE3 family.</text>
</comment>
<evidence type="ECO:0000256" key="2">
    <source>
        <dbReference type="ARBA" id="ARBA00019884"/>
    </source>
</evidence>
<dbReference type="GO" id="GO:0005789">
    <property type="term" value="C:endoplasmic reticulum membrane"/>
    <property type="evidence" value="ECO:0007669"/>
    <property type="project" value="UniProtKB-SubCell"/>
</dbReference>
<evidence type="ECO:0000313" key="13">
    <source>
        <dbReference type="Proteomes" id="UP000235388"/>
    </source>
</evidence>
<dbReference type="InterPro" id="IPR031398">
    <property type="entry name" value="She3"/>
</dbReference>